<sequence length="663" mass="77021">MSAVMRSGLASRRSSIITASLIQPCIAQFLDVQGKDTFSYEITEIREYACFEPTLNDATETVNPDVGRKSLSTKRRKLKSKVWEEFTKDKGEDGQEWAICKHCEKKLVGSSKSGTTHLKNHLKSCRRKTNPDGDTDKSSETSNYRLSSSSVVREKTLNDQELNDSDITRMFIKHCWGTPQNSIKASILNVLKEEKENLRRCFGKQKCRFNLKIELFDKDYRLTVVHFIDDSWELKKKAIHFRCAKDDRDFFETIKGSLSDYWKIDNNICSMVRGIGQDKEVTSEINSWFSRQGSLPFAGQLFAVDCLVDILKGYIWFGNMWGFDLATRMGHTLDYICKTSSNKVKFQMAIDKAKSMGKKVTSQGLPPKSIIDKFELLEIAMGYKEAFSELEQMDPAFKLISLRKEEWGMATVMYECWEVLNHTNCCFNENKCVTANVYFAKVCDIFMKLLQWEKSEFWSVHDVGSYMREEFVEKYWNNCILVLIIAVILDPRFKMDTVERWFKKIYGSDTDAQLKKIIDEVTNVFHKYEESCSDPDSLSTSFKMLDCYGMRCTSSHLVDEIESPESELDRYLKDSKFPLFEEFDILSWWRTNSPTYPTLARMARDFLAIPIFPTLLDSSLKTEIQNIIETDGMDDDLINNLIVYEARKYRFRPCKVLYRIHAE</sequence>
<proteinExistence type="predicted"/>
<keyword evidence="2" id="KW-1185">Reference proteome</keyword>
<evidence type="ECO:0000313" key="1">
    <source>
        <dbReference type="EMBL" id="KAJ0035605.1"/>
    </source>
</evidence>
<gene>
    <name evidence="1" type="ORF">Pint_25469</name>
</gene>
<name>A0ACC0YH75_9ROSI</name>
<dbReference type="Proteomes" id="UP001163603">
    <property type="component" value="Chromosome 7"/>
</dbReference>
<reference evidence="2" key="1">
    <citation type="journal article" date="2023" name="G3 (Bethesda)">
        <title>Genome assembly and association tests identify interacting loci associated with vigor, precocity, and sex in interspecific pistachio rootstocks.</title>
        <authorList>
            <person name="Palmer W."/>
            <person name="Jacygrad E."/>
            <person name="Sagayaradj S."/>
            <person name="Cavanaugh K."/>
            <person name="Han R."/>
            <person name="Bertier L."/>
            <person name="Beede B."/>
            <person name="Kafkas S."/>
            <person name="Golino D."/>
            <person name="Preece J."/>
            <person name="Michelmore R."/>
        </authorList>
    </citation>
    <scope>NUCLEOTIDE SEQUENCE [LARGE SCALE GENOMIC DNA]</scope>
</reference>
<accession>A0ACC0YH75</accession>
<comment type="caution">
    <text evidence="1">The sequence shown here is derived from an EMBL/GenBank/DDBJ whole genome shotgun (WGS) entry which is preliminary data.</text>
</comment>
<protein>
    <submittedName>
        <fullName evidence="1">Uncharacterized protein</fullName>
    </submittedName>
</protein>
<organism evidence="1 2">
    <name type="scientific">Pistacia integerrima</name>
    <dbReference type="NCBI Taxonomy" id="434235"/>
    <lineage>
        <taxon>Eukaryota</taxon>
        <taxon>Viridiplantae</taxon>
        <taxon>Streptophyta</taxon>
        <taxon>Embryophyta</taxon>
        <taxon>Tracheophyta</taxon>
        <taxon>Spermatophyta</taxon>
        <taxon>Magnoliopsida</taxon>
        <taxon>eudicotyledons</taxon>
        <taxon>Gunneridae</taxon>
        <taxon>Pentapetalae</taxon>
        <taxon>rosids</taxon>
        <taxon>malvids</taxon>
        <taxon>Sapindales</taxon>
        <taxon>Anacardiaceae</taxon>
        <taxon>Pistacia</taxon>
    </lineage>
</organism>
<dbReference type="EMBL" id="CM047742">
    <property type="protein sequence ID" value="KAJ0035605.1"/>
    <property type="molecule type" value="Genomic_DNA"/>
</dbReference>
<evidence type="ECO:0000313" key="2">
    <source>
        <dbReference type="Proteomes" id="UP001163603"/>
    </source>
</evidence>